<dbReference type="GO" id="GO:0006298">
    <property type="term" value="P:mismatch repair"/>
    <property type="evidence" value="ECO:0007669"/>
    <property type="project" value="InterPro"/>
</dbReference>
<evidence type="ECO:0000256" key="4">
    <source>
        <dbReference type="ARBA" id="ARBA00023125"/>
    </source>
</evidence>
<dbReference type="InterPro" id="IPR045076">
    <property type="entry name" value="MutS"/>
</dbReference>
<dbReference type="InterPro" id="IPR000432">
    <property type="entry name" value="DNA_mismatch_repair_MutS_C"/>
</dbReference>
<dbReference type="Pfam" id="PF00488">
    <property type="entry name" value="MutS_V"/>
    <property type="match status" value="1"/>
</dbReference>
<dbReference type="SMART" id="SM00533">
    <property type="entry name" value="MUTSd"/>
    <property type="match status" value="1"/>
</dbReference>
<dbReference type="PANTHER" id="PTHR11361:SF20">
    <property type="entry name" value="MUTS PROTEIN HOMOLOG 5"/>
    <property type="match status" value="1"/>
</dbReference>
<dbReference type="SUPFAM" id="SSF52540">
    <property type="entry name" value="P-loop containing nucleoside triphosphate hydrolases"/>
    <property type="match status" value="1"/>
</dbReference>
<proteinExistence type="inferred from homology"/>
<dbReference type="PANTHER" id="PTHR11361">
    <property type="entry name" value="DNA MISMATCH REPAIR PROTEIN MUTS FAMILY MEMBER"/>
    <property type="match status" value="1"/>
</dbReference>
<dbReference type="GO" id="GO:0005524">
    <property type="term" value="F:ATP binding"/>
    <property type="evidence" value="ECO:0007669"/>
    <property type="project" value="UniProtKB-KW"/>
</dbReference>
<keyword evidence="2" id="KW-0547">Nucleotide-binding</keyword>
<protein>
    <submittedName>
        <fullName evidence="8">MutS 5</fullName>
    </submittedName>
</protein>
<dbReference type="Proteomes" id="UP000253472">
    <property type="component" value="Unassembled WGS sequence"/>
</dbReference>
<keyword evidence="3" id="KW-0067">ATP-binding</keyword>
<feature type="domain" description="DNA mismatch repair protein MutS core" evidence="6">
    <location>
        <begin position="211"/>
        <end position="536"/>
    </location>
</feature>
<keyword evidence="4" id="KW-0238">DNA-binding</keyword>
<evidence type="ECO:0000313" key="9">
    <source>
        <dbReference type="Proteomes" id="UP000253472"/>
    </source>
</evidence>
<name>A0A367Y8Y7_9ASCO</name>
<evidence type="ECO:0000259" key="6">
    <source>
        <dbReference type="SMART" id="SM00533"/>
    </source>
</evidence>
<comment type="similarity">
    <text evidence="1">Belongs to the DNA mismatch repair MutS family.</text>
</comment>
<dbReference type="EMBL" id="QLNQ01000025">
    <property type="protein sequence ID" value="RCK62325.1"/>
    <property type="molecule type" value="Genomic_DNA"/>
</dbReference>
<feature type="domain" description="DNA mismatch repair proteins mutS family" evidence="7">
    <location>
        <begin position="551"/>
        <end position="747"/>
    </location>
</feature>
<dbReference type="SUPFAM" id="SSF48334">
    <property type="entry name" value="DNA repair protein MutS, domain III"/>
    <property type="match status" value="1"/>
</dbReference>
<dbReference type="Gene3D" id="1.10.1420.10">
    <property type="match status" value="2"/>
</dbReference>
<dbReference type="CDD" id="cd03281">
    <property type="entry name" value="ABC_MSH5_euk"/>
    <property type="match status" value="1"/>
</dbReference>
<evidence type="ECO:0000256" key="1">
    <source>
        <dbReference type="ARBA" id="ARBA00006271"/>
    </source>
</evidence>
<dbReference type="InterPro" id="IPR036187">
    <property type="entry name" value="DNA_mismatch_repair_MutS_sf"/>
</dbReference>
<keyword evidence="9" id="KW-1185">Reference proteome</keyword>
<dbReference type="AlphaFoldDB" id="A0A367Y8Y7"/>
<evidence type="ECO:0000256" key="2">
    <source>
        <dbReference type="ARBA" id="ARBA00022741"/>
    </source>
</evidence>
<feature type="coiled-coil region" evidence="5">
    <location>
        <begin position="363"/>
        <end position="390"/>
    </location>
</feature>
<dbReference type="GO" id="GO:0005634">
    <property type="term" value="C:nucleus"/>
    <property type="evidence" value="ECO:0007669"/>
    <property type="project" value="TreeGrafter"/>
</dbReference>
<accession>A0A367Y8Y7</accession>
<reference evidence="8 9" key="1">
    <citation type="submission" date="2018-06" db="EMBL/GenBank/DDBJ databases">
        <title>Whole genome sequencing of Candida tropicalis (genome annotated by CSBL at Korea University).</title>
        <authorList>
            <person name="Ahn J."/>
        </authorList>
    </citation>
    <scope>NUCLEOTIDE SEQUENCE [LARGE SCALE GENOMIC DNA]</scope>
    <source>
        <strain evidence="8 9">ATCC 20962</strain>
    </source>
</reference>
<dbReference type="InterPro" id="IPR007696">
    <property type="entry name" value="DNA_mismatch_repair_MutS_core"/>
</dbReference>
<dbReference type="InterPro" id="IPR027417">
    <property type="entry name" value="P-loop_NTPase"/>
</dbReference>
<evidence type="ECO:0000256" key="3">
    <source>
        <dbReference type="ARBA" id="ARBA00022840"/>
    </source>
</evidence>
<keyword evidence="5" id="KW-0175">Coiled coil</keyword>
<dbReference type="SMART" id="SM00534">
    <property type="entry name" value="MUTSac"/>
    <property type="match status" value="1"/>
</dbReference>
<dbReference type="GO" id="GO:0051026">
    <property type="term" value="P:chiasma assembly"/>
    <property type="evidence" value="ECO:0007669"/>
    <property type="project" value="TreeGrafter"/>
</dbReference>
<dbReference type="GO" id="GO:0030983">
    <property type="term" value="F:mismatched DNA binding"/>
    <property type="evidence" value="ECO:0007669"/>
    <property type="project" value="InterPro"/>
</dbReference>
<gene>
    <name evidence="8" type="primary">MSH5_1</name>
    <name evidence="8" type="ORF">Cantr_09371</name>
</gene>
<evidence type="ECO:0000256" key="5">
    <source>
        <dbReference type="SAM" id="Coils"/>
    </source>
</evidence>
<evidence type="ECO:0000259" key="7">
    <source>
        <dbReference type="SMART" id="SM00534"/>
    </source>
</evidence>
<dbReference type="OrthoDB" id="29596at2759"/>
<dbReference type="Pfam" id="PF05192">
    <property type="entry name" value="MutS_III"/>
    <property type="match status" value="1"/>
</dbReference>
<dbReference type="Gene3D" id="3.40.50.300">
    <property type="entry name" value="P-loop containing nucleotide triphosphate hydrolases"/>
    <property type="match status" value="1"/>
</dbReference>
<dbReference type="STRING" id="5486.A0A367Y8Y7"/>
<evidence type="ECO:0000313" key="8">
    <source>
        <dbReference type="EMBL" id="RCK62325.1"/>
    </source>
</evidence>
<organism evidence="8 9">
    <name type="scientific">Candida viswanathii</name>
    <dbReference type="NCBI Taxonomy" id="5486"/>
    <lineage>
        <taxon>Eukaryota</taxon>
        <taxon>Fungi</taxon>
        <taxon>Dikarya</taxon>
        <taxon>Ascomycota</taxon>
        <taxon>Saccharomycotina</taxon>
        <taxon>Pichiomycetes</taxon>
        <taxon>Debaryomycetaceae</taxon>
        <taxon>Candida/Lodderomyces clade</taxon>
        <taxon>Candida</taxon>
    </lineage>
</organism>
<comment type="caution">
    <text evidence="8">The sequence shown here is derived from an EMBL/GenBank/DDBJ whole genome shotgun (WGS) entry which is preliminary data.</text>
</comment>
<dbReference type="GO" id="GO:0140664">
    <property type="term" value="F:ATP-dependent DNA damage sensor activity"/>
    <property type="evidence" value="ECO:0007669"/>
    <property type="project" value="InterPro"/>
</dbReference>
<sequence>MDNLDQDDERSTATQENTSFDVSHETILCIDIKGSLFGATCLDVESHTLEIFEDCQLNNPGIYIESVIDDTKPSSVFASTRVSPGVVSVLEDLKEVYGYRLNLKIVADFTKFDVKRLVDGFERVDETSSRILSNCALRSPNLKLVMGTINALWLGIADFVDPLCNAISELVDAIRFTNFKDFLFIDVDLLYALQVLPDTRKSSQAKINSKAQKNSLFELLNNTVTKEGSRMLKDWIRKPLIDYTRIIERQNTVKILGRPESSEIRWNIKKCLKGTKNITTTIKGLQAGKSVWNNWKNIVAFLQNTASLLKHVRNCFGSVDVAPPELLAIFLQPVVVDLIQLQDFILQYVEPVTSEEDGRVRILNGIDDELDNLKIQYNDLDRILQETTRSIAERFPASEQVFNTVYIPQLGFLVSREEDIQLANTDLTFMPNEWQEVFRTSTNVYYKSDEVNLLDQQYGDIYTLINDREIEIIQEVLEKVLEYEEAILDVARASIELDCYCSLAEVSQLSSYVFPEITDGTLLEIIQGRHPLVETYLSLFVPNDTALANDAKIMIVTGANLSGKSVYLNQTGLIVIMAQIGCAVPAEAATIGIVDKILTRIRTRESLDKNQSTFAIDVFQISKCISLCTEKSLVVVDEFGKGSDHVDSTALFGACLKYFESMDDCPRCLFSTHFLDLFKDQVLLKLFESPIFKMVSTEILLEKDKEENVTYLYKVKPGVADKSFGIYCAKVCGVPKDITTRAEDIAAKLENGEGIVQELTKLTPQEETEFLAAKSIVTRFLGIEFEDHELSINDSMHYMSQFEQIFKPNSP</sequence>